<protein>
    <submittedName>
        <fullName evidence="4">Methyl-accepting chemotaxis protein</fullName>
    </submittedName>
</protein>
<name>A0A7C1JWI8_THERO</name>
<proteinExistence type="inferred from homology"/>
<dbReference type="SUPFAM" id="SSF58104">
    <property type="entry name" value="Methyl-accepting chemotaxis protein (MCP) signaling domain"/>
    <property type="match status" value="1"/>
</dbReference>
<dbReference type="Pfam" id="PF00015">
    <property type="entry name" value="MCPsignal"/>
    <property type="match status" value="1"/>
</dbReference>
<evidence type="ECO:0000256" key="3">
    <source>
        <dbReference type="SAM" id="Coils"/>
    </source>
</evidence>
<comment type="caution">
    <text evidence="4">The sequence shown here is derived from an EMBL/GenBank/DDBJ whole genome shotgun (WGS) entry which is preliminary data.</text>
</comment>
<evidence type="ECO:0000256" key="2">
    <source>
        <dbReference type="ARBA" id="ARBA00029447"/>
    </source>
</evidence>
<dbReference type="SMART" id="SM00283">
    <property type="entry name" value="MA"/>
    <property type="match status" value="1"/>
</dbReference>
<dbReference type="GO" id="GO:0016020">
    <property type="term" value="C:membrane"/>
    <property type="evidence" value="ECO:0007669"/>
    <property type="project" value="InterPro"/>
</dbReference>
<evidence type="ECO:0000256" key="1">
    <source>
        <dbReference type="ARBA" id="ARBA00023224"/>
    </source>
</evidence>
<accession>A0A7C1JWI8</accession>
<dbReference type="InterPro" id="IPR004089">
    <property type="entry name" value="MCPsignal_dom"/>
</dbReference>
<dbReference type="Gene3D" id="1.10.287.950">
    <property type="entry name" value="Methyl-accepting chemotaxis protein"/>
    <property type="match status" value="1"/>
</dbReference>
<dbReference type="GO" id="GO:0004888">
    <property type="term" value="F:transmembrane signaling receptor activity"/>
    <property type="evidence" value="ECO:0007669"/>
    <property type="project" value="InterPro"/>
</dbReference>
<dbReference type="GO" id="GO:0006935">
    <property type="term" value="P:chemotaxis"/>
    <property type="evidence" value="ECO:0007669"/>
    <property type="project" value="InterPro"/>
</dbReference>
<dbReference type="PANTHER" id="PTHR32089:SF112">
    <property type="entry name" value="LYSOZYME-LIKE PROTEIN-RELATED"/>
    <property type="match status" value="1"/>
</dbReference>
<dbReference type="PROSITE" id="PS50111">
    <property type="entry name" value="CHEMOTAXIS_TRANSDUC_2"/>
    <property type="match status" value="1"/>
</dbReference>
<keyword evidence="3" id="KW-0175">Coiled coil</keyword>
<reference evidence="4" key="1">
    <citation type="journal article" date="2020" name="mSystems">
        <title>Genome- and Community-Level Interaction Insights into Carbon Utilization and Element Cycling Functions of Hydrothermarchaeota in Hydrothermal Sediment.</title>
        <authorList>
            <person name="Zhou Z."/>
            <person name="Liu Y."/>
            <person name="Xu W."/>
            <person name="Pan J."/>
            <person name="Luo Z.H."/>
            <person name="Li M."/>
        </authorList>
    </citation>
    <scope>NUCLEOTIDE SEQUENCE [LARGE SCALE GENOMIC DNA]</scope>
    <source>
        <strain evidence="4">SpSt-222</strain>
    </source>
</reference>
<evidence type="ECO:0000313" key="4">
    <source>
        <dbReference type="EMBL" id="HEF65508.1"/>
    </source>
</evidence>
<organism evidence="4">
    <name type="scientific">Thermomicrobium roseum</name>
    <dbReference type="NCBI Taxonomy" id="500"/>
    <lineage>
        <taxon>Bacteria</taxon>
        <taxon>Pseudomonadati</taxon>
        <taxon>Thermomicrobiota</taxon>
        <taxon>Thermomicrobia</taxon>
        <taxon>Thermomicrobiales</taxon>
        <taxon>Thermomicrobiaceae</taxon>
        <taxon>Thermomicrobium</taxon>
    </lineage>
</organism>
<dbReference type="EMBL" id="DSJL01000011">
    <property type="protein sequence ID" value="HEF65508.1"/>
    <property type="molecule type" value="Genomic_DNA"/>
</dbReference>
<feature type="coiled-coil region" evidence="3">
    <location>
        <begin position="154"/>
        <end position="181"/>
    </location>
</feature>
<dbReference type="AlphaFoldDB" id="A0A7C1JWI8"/>
<gene>
    <name evidence="4" type="ORF">ENP47_07930</name>
</gene>
<dbReference type="PANTHER" id="PTHR32089">
    <property type="entry name" value="METHYL-ACCEPTING CHEMOTAXIS PROTEIN MCPB"/>
    <property type="match status" value="1"/>
</dbReference>
<dbReference type="PRINTS" id="PR00260">
    <property type="entry name" value="CHEMTRNSDUCR"/>
</dbReference>
<comment type="similarity">
    <text evidence="2">Belongs to the methyl-accepting chemotaxis (MCP) protein family.</text>
</comment>
<dbReference type="InterPro" id="IPR004090">
    <property type="entry name" value="Chemotax_Me-accpt_rcpt"/>
</dbReference>
<sequence>MEQGVRHRLANDREVLALGDWPAQQQGSSSVLETLRAIFEAGLAAVARPISFAADEPEARQMERALEHFRADLRATMGALESVVRRSAVGVARSALRVQQVTREIDRARQSMESVTQALRDVHSGVEEIAHAAGNAAAAAREVDQRTAKGLRASKDAEAHVAALRQQMQEVADRLQVLLEQVAAITRVSELIAGIAKQTNLLALNAAIEAARAGEHGRGFAVVAEEVRKLAEHTATQTREIRALTDAVAAQLDPARTALARSLELVEGSDRATVELGRVLRETSVLASEAAQAIDAIASAVQQQTAALESATRALEQATGSVGAIERETRHVAEETFVLSQGTQAAYEHLAKVDTGTTFHRALALCRELAERCQRVFERAIDEGRVRLEDVLELRYTEIKGPAIRSLARLFDVSRVPPEGFQPPKYATAYDAVVDLALSEEMEAVLRKEPRLVFALPIDLNTYAPMHNRAFCKDWTGIPERDLVGNRVKRFFWDQRVLVRGARVGLGAAAERLPNMATRQQFIEAGCDLRESPRQREQFLVQTYARDTGEVMTVITVPLFVKGQRWGAALVGWKEEA</sequence>
<keyword evidence="1" id="KW-0807">Transducer</keyword>
<dbReference type="GO" id="GO:0007165">
    <property type="term" value="P:signal transduction"/>
    <property type="evidence" value="ECO:0007669"/>
    <property type="project" value="UniProtKB-KW"/>
</dbReference>